<reference evidence="2" key="1">
    <citation type="journal article" date="2014" name="Genome Announc.">
        <title>Draft Genome Sequences of Marine Flavobacterium Nonlabens Strains NR17, NR24, NR27, NR32, NR33, and Ara13.</title>
        <authorList>
            <person name="Nakanishi M."/>
            <person name="Meirelles P."/>
            <person name="Suzuki R."/>
            <person name="Takatani N."/>
            <person name="Mino S."/>
            <person name="Suda W."/>
            <person name="Oshima K."/>
            <person name="Hattori M."/>
            <person name="Ohkuma M."/>
            <person name="Hosokawa M."/>
            <person name="Miyashita K."/>
            <person name="Thompson F.L."/>
            <person name="Niwa A."/>
            <person name="Sawabe T."/>
            <person name="Sawabe T."/>
        </authorList>
    </citation>
    <scope>NUCLEOTIDE SEQUENCE [LARGE SCALE GENOMIC DNA]</scope>
    <source>
        <strain evidence="2">JCM 19294</strain>
    </source>
</reference>
<protein>
    <recommendedName>
        <fullName evidence="4">Import component protein</fullName>
    </recommendedName>
</protein>
<evidence type="ECO:0000313" key="2">
    <source>
        <dbReference type="EMBL" id="GAK97596.1"/>
    </source>
</evidence>
<name>A0A090QQ34_9FLAO</name>
<dbReference type="EMBL" id="BBML01000006">
    <property type="protein sequence ID" value="GAK97596.1"/>
    <property type="molecule type" value="Genomic_DNA"/>
</dbReference>
<comment type="caution">
    <text evidence="2">The sequence shown here is derived from an EMBL/GenBank/DDBJ whole genome shotgun (WGS) entry which is preliminary data.</text>
</comment>
<feature type="transmembrane region" description="Helical" evidence="1">
    <location>
        <begin position="20"/>
        <end position="38"/>
    </location>
</feature>
<keyword evidence="3" id="KW-1185">Reference proteome</keyword>
<dbReference type="eggNOG" id="ENOG50311MR">
    <property type="taxonomic scope" value="Bacteria"/>
</dbReference>
<dbReference type="STRING" id="319236.BST91_06165"/>
<evidence type="ECO:0000256" key="1">
    <source>
        <dbReference type="SAM" id="Phobius"/>
    </source>
</evidence>
<accession>A0A090QQ34</accession>
<dbReference type="RefSeq" id="WP_042279301.1">
    <property type="nucleotide sequence ID" value="NZ_BBML01000006.1"/>
</dbReference>
<sequence>MSNSPGKGLAILGYCSVFGLFIHIFLFIAILGTAVLLNNGKGQQFAAFHLRQMFGIGIVAILINAFTPIIEQGWLALLIISLIVLVAVLGLLSALRNQMIALPFIGDYFQKWFSFIK</sequence>
<evidence type="ECO:0000313" key="3">
    <source>
        <dbReference type="Proteomes" id="UP000029221"/>
    </source>
</evidence>
<gene>
    <name evidence="2" type="ORF">JCM19294_132</name>
</gene>
<dbReference type="AlphaFoldDB" id="A0A090QQ34"/>
<keyword evidence="1" id="KW-1133">Transmembrane helix</keyword>
<feature type="transmembrane region" description="Helical" evidence="1">
    <location>
        <begin position="50"/>
        <end position="67"/>
    </location>
</feature>
<proteinExistence type="predicted"/>
<evidence type="ECO:0008006" key="4">
    <source>
        <dbReference type="Google" id="ProtNLM"/>
    </source>
</evidence>
<keyword evidence="1" id="KW-0472">Membrane</keyword>
<organism evidence="2 3">
    <name type="scientific">Nonlabens tegetincola</name>
    <dbReference type="NCBI Taxonomy" id="323273"/>
    <lineage>
        <taxon>Bacteria</taxon>
        <taxon>Pseudomonadati</taxon>
        <taxon>Bacteroidota</taxon>
        <taxon>Flavobacteriia</taxon>
        <taxon>Flavobacteriales</taxon>
        <taxon>Flavobacteriaceae</taxon>
        <taxon>Nonlabens</taxon>
    </lineage>
</organism>
<dbReference type="Proteomes" id="UP000029221">
    <property type="component" value="Unassembled WGS sequence"/>
</dbReference>
<feature type="transmembrane region" description="Helical" evidence="1">
    <location>
        <begin position="73"/>
        <end position="95"/>
    </location>
</feature>
<keyword evidence="1" id="KW-0812">Transmembrane</keyword>